<organism evidence="2">
    <name type="scientific">Culex pipiens</name>
    <name type="common">House mosquito</name>
    <dbReference type="NCBI Taxonomy" id="7175"/>
    <lineage>
        <taxon>Eukaryota</taxon>
        <taxon>Metazoa</taxon>
        <taxon>Ecdysozoa</taxon>
        <taxon>Arthropoda</taxon>
        <taxon>Hexapoda</taxon>
        <taxon>Insecta</taxon>
        <taxon>Pterygota</taxon>
        <taxon>Neoptera</taxon>
        <taxon>Endopterygota</taxon>
        <taxon>Diptera</taxon>
        <taxon>Nematocera</taxon>
        <taxon>Culicoidea</taxon>
        <taxon>Culicidae</taxon>
        <taxon>Culicinae</taxon>
        <taxon>Culicini</taxon>
        <taxon>Culex</taxon>
        <taxon>Culex</taxon>
    </lineage>
</organism>
<sequence length="111" mass="13192">MHMLIFILFILSTTMMNAFVSHECLCVWFGVKVCVYTLHEWSCSHYENEFVLISRNNISSFLLFSKCFVCFSVVFELLVATFQVFLFNSVVCFFLDLITTKFTLDYRRKYI</sequence>
<dbReference type="EMBL" id="HBUE01352344">
    <property type="protein sequence ID" value="CAG6603975.1"/>
    <property type="molecule type" value="Transcribed_RNA"/>
</dbReference>
<reference evidence="2" key="1">
    <citation type="submission" date="2021-05" db="EMBL/GenBank/DDBJ databases">
        <authorList>
            <person name="Alioto T."/>
            <person name="Alioto T."/>
            <person name="Gomez Garrido J."/>
        </authorList>
    </citation>
    <scope>NUCLEOTIDE SEQUENCE</scope>
</reference>
<feature type="chain" id="PRO_5036260317" evidence="1">
    <location>
        <begin position="19"/>
        <end position="111"/>
    </location>
</feature>
<dbReference type="EMBL" id="HBUE01352343">
    <property type="protein sequence ID" value="CAG6603973.1"/>
    <property type="molecule type" value="Transcribed_RNA"/>
</dbReference>
<evidence type="ECO:0000256" key="1">
    <source>
        <dbReference type="SAM" id="SignalP"/>
    </source>
</evidence>
<dbReference type="EMBL" id="HBUE01245246">
    <property type="protein sequence ID" value="CAG6551680.1"/>
    <property type="molecule type" value="Transcribed_RNA"/>
</dbReference>
<dbReference type="EMBL" id="HBUE01352351">
    <property type="protein sequence ID" value="CAG6603980.1"/>
    <property type="molecule type" value="Transcribed_RNA"/>
</dbReference>
<evidence type="ECO:0000313" key="2">
    <source>
        <dbReference type="EMBL" id="CAG6446942.1"/>
    </source>
</evidence>
<protein>
    <submittedName>
        <fullName evidence="2">(northern house mosquito) hypothetical protein</fullName>
    </submittedName>
</protein>
<proteinExistence type="predicted"/>
<dbReference type="EMBL" id="HBUE01245239">
    <property type="protein sequence ID" value="CAG6551675.1"/>
    <property type="molecule type" value="Transcribed_RNA"/>
</dbReference>
<feature type="signal peptide" evidence="1">
    <location>
        <begin position="1"/>
        <end position="18"/>
    </location>
</feature>
<dbReference type="EMBL" id="HBUE01008098">
    <property type="protein sequence ID" value="CAG6446942.1"/>
    <property type="molecule type" value="Transcribed_RNA"/>
</dbReference>
<name>A0A8D7ZYR2_CULPI</name>
<dbReference type="EMBL" id="HBUE01352349">
    <property type="protein sequence ID" value="CAG6603978.1"/>
    <property type="molecule type" value="Transcribed_RNA"/>
</dbReference>
<dbReference type="AlphaFoldDB" id="A0A8D7ZYR2"/>
<dbReference type="EMBL" id="HBUE01245244">
    <property type="protein sequence ID" value="CAG6551678.1"/>
    <property type="molecule type" value="Transcribed_RNA"/>
</dbReference>
<accession>A0A8D7ZYR2</accession>
<dbReference type="EMBL" id="HBUE01245238">
    <property type="protein sequence ID" value="CAG6551673.1"/>
    <property type="molecule type" value="Transcribed_RNA"/>
</dbReference>
<keyword evidence="1" id="KW-0732">Signal</keyword>
<dbReference type="EMBL" id="HBUE01008106">
    <property type="protein sequence ID" value="CAG6446950.1"/>
    <property type="molecule type" value="Transcribed_RNA"/>
</dbReference>